<dbReference type="EMBL" id="MASR01000001">
    <property type="protein sequence ID" value="OFE12165.1"/>
    <property type="molecule type" value="Genomic_DNA"/>
</dbReference>
<evidence type="ECO:0000313" key="2">
    <source>
        <dbReference type="EMBL" id="OFE12165.1"/>
    </source>
</evidence>
<dbReference type="PANTHER" id="PTHR43628:SF1">
    <property type="entry name" value="CHITIN SYNTHASE REGULATORY FACTOR 2-RELATED"/>
    <property type="match status" value="1"/>
</dbReference>
<evidence type="ECO:0000256" key="1">
    <source>
        <dbReference type="SAM" id="SignalP"/>
    </source>
</evidence>
<dbReference type="RefSeq" id="WP_070115789.1">
    <property type="nucleotide sequence ID" value="NZ_MASR01000001.1"/>
</dbReference>
<dbReference type="STRING" id="1524254.PHACT_02640"/>
<keyword evidence="1" id="KW-0732">Signal</keyword>
<dbReference type="PANTHER" id="PTHR43628">
    <property type="entry name" value="ACTIVATOR OF C KINASE PROTEIN 1-RELATED"/>
    <property type="match status" value="1"/>
</dbReference>
<keyword evidence="3" id="KW-1185">Reference proteome</keyword>
<feature type="chain" id="PRO_5009212030" description="Sel1 repeat family protein" evidence="1">
    <location>
        <begin position="30"/>
        <end position="231"/>
    </location>
</feature>
<feature type="signal peptide" evidence="1">
    <location>
        <begin position="1"/>
        <end position="29"/>
    </location>
</feature>
<organism evidence="2 3">
    <name type="scientific">Pseudohongiella acticola</name>
    <dbReference type="NCBI Taxonomy" id="1524254"/>
    <lineage>
        <taxon>Bacteria</taxon>
        <taxon>Pseudomonadati</taxon>
        <taxon>Pseudomonadota</taxon>
        <taxon>Gammaproteobacteria</taxon>
        <taxon>Pseudomonadales</taxon>
        <taxon>Pseudohongiellaceae</taxon>
        <taxon>Pseudohongiella</taxon>
    </lineage>
</organism>
<gene>
    <name evidence="2" type="ORF">PHACT_02640</name>
</gene>
<sequence>MRTTFFTDTLRTATILLVLLLTPHLPAQAQITIADEDTELPDYTDYYAAVEALEAGDYATALEEFRQSAAEGLHLAQYNLGVMYYTGQGVEQSYEDAYHWLLQSAEQGHLNSMFNVATMYYNGQGVNSALMQVWPLSLFSRRQNLVQAATWYQEAAEYEHAGAQYNLATMYEVGEGVQQDLGEAYKWARLARDNEANGATALVTRLQQMMTPEQLVRAQQAYAEWVLQYRS</sequence>
<reference evidence="3" key="1">
    <citation type="submission" date="2016-07" db="EMBL/GenBank/DDBJ databases">
        <authorList>
            <person name="Florea S."/>
            <person name="Webb J.S."/>
            <person name="Jaromczyk J."/>
            <person name="Schardl C.L."/>
        </authorList>
    </citation>
    <scope>NUCLEOTIDE SEQUENCE [LARGE SCALE GENOMIC DNA]</scope>
    <source>
        <strain evidence="3">KCTC 42131</strain>
    </source>
</reference>
<dbReference type="Proteomes" id="UP000175669">
    <property type="component" value="Unassembled WGS sequence"/>
</dbReference>
<dbReference type="Pfam" id="PF08238">
    <property type="entry name" value="Sel1"/>
    <property type="match status" value="4"/>
</dbReference>
<evidence type="ECO:0008006" key="4">
    <source>
        <dbReference type="Google" id="ProtNLM"/>
    </source>
</evidence>
<dbReference type="OrthoDB" id="1442375at2"/>
<dbReference type="SUPFAM" id="SSF81901">
    <property type="entry name" value="HCP-like"/>
    <property type="match status" value="1"/>
</dbReference>
<comment type="caution">
    <text evidence="2">The sequence shown here is derived from an EMBL/GenBank/DDBJ whole genome shotgun (WGS) entry which is preliminary data.</text>
</comment>
<dbReference type="AlphaFoldDB" id="A0A1E8CIP7"/>
<dbReference type="InterPro" id="IPR011990">
    <property type="entry name" value="TPR-like_helical_dom_sf"/>
</dbReference>
<dbReference type="Gene3D" id="1.25.40.10">
    <property type="entry name" value="Tetratricopeptide repeat domain"/>
    <property type="match status" value="1"/>
</dbReference>
<dbReference type="SMART" id="SM00671">
    <property type="entry name" value="SEL1"/>
    <property type="match status" value="3"/>
</dbReference>
<dbReference type="InterPro" id="IPR006597">
    <property type="entry name" value="Sel1-like"/>
</dbReference>
<proteinExistence type="predicted"/>
<dbReference type="InterPro" id="IPR052945">
    <property type="entry name" value="Mitotic_Regulator"/>
</dbReference>
<evidence type="ECO:0000313" key="3">
    <source>
        <dbReference type="Proteomes" id="UP000175669"/>
    </source>
</evidence>
<protein>
    <recommendedName>
        <fullName evidence="4">Sel1 repeat family protein</fullName>
    </recommendedName>
</protein>
<accession>A0A1E8CIP7</accession>
<name>A0A1E8CIP7_9GAMM</name>